<keyword evidence="1" id="KW-0175">Coiled coil</keyword>
<evidence type="ECO:0000259" key="3">
    <source>
        <dbReference type="Pfam" id="PF10114"/>
    </source>
</evidence>
<dbReference type="STRING" id="903984.BCR21_00060"/>
<evidence type="ECO:0000313" key="4">
    <source>
        <dbReference type="EMBL" id="OEG13427.1"/>
    </source>
</evidence>
<dbReference type="PANTHER" id="PTHR34220">
    <property type="entry name" value="SENSOR HISTIDINE KINASE YPDA"/>
    <property type="match status" value="1"/>
</dbReference>
<sequence>MENVYLTIYTSSELSQQTIEQSQELLKRFPIKVRPHFQLLTKVSSTNNEANQSFCKRAMDCSSCPSSSGIFRKKRISSYCHRCSYGLSKFIYPFQYCGNERGLLIFGPFFKDETDINLLIVSDINKAGANEKMNILHLFEGDDLEKVENFASVFAAFLSQTLTMEKLEKEKQKTENNLKILSQKIEHMENQDNIKGLTPYFVFNSLTTLARLAHFNENPDLEEAIFKLSSVIRYNYQSQNHCVSLEEAFNYLNNYLEISTTRSVKRLSYQVDLPKELIEYRIPVMTLIPIVESLLEIRLPKYRDDFSLLFTVSETKGNIVITIQEQIHLDRKRELVVEKEFLQAIAKSNTRLIELLGDQAHVGMVETLNKLVVEVIFPASKGLIVRPEDEVHEKYNDCGRR</sequence>
<evidence type="ECO:0008006" key="6">
    <source>
        <dbReference type="Google" id="ProtNLM"/>
    </source>
</evidence>
<gene>
    <name evidence="4" type="ORF">BCR21_00060</name>
</gene>
<dbReference type="OrthoDB" id="9776552at2"/>
<feature type="coiled-coil region" evidence="1">
    <location>
        <begin position="157"/>
        <end position="191"/>
    </location>
</feature>
<dbReference type="InterPro" id="IPR018771">
    <property type="entry name" value="PocR_dom"/>
</dbReference>
<comment type="caution">
    <text evidence="4">The sequence shown here is derived from an EMBL/GenBank/DDBJ whole genome shotgun (WGS) entry which is preliminary data.</text>
</comment>
<evidence type="ECO:0000256" key="1">
    <source>
        <dbReference type="SAM" id="Coils"/>
    </source>
</evidence>
<dbReference type="GO" id="GO:0016020">
    <property type="term" value="C:membrane"/>
    <property type="evidence" value="ECO:0007669"/>
    <property type="project" value="InterPro"/>
</dbReference>
<accession>A0A1E5GL76</accession>
<organism evidence="4 5">
    <name type="scientific">Enterococcus ureasiticus</name>
    <dbReference type="NCBI Taxonomy" id="903984"/>
    <lineage>
        <taxon>Bacteria</taxon>
        <taxon>Bacillati</taxon>
        <taxon>Bacillota</taxon>
        <taxon>Bacilli</taxon>
        <taxon>Lactobacillales</taxon>
        <taxon>Enterococcaceae</taxon>
        <taxon>Enterococcus</taxon>
    </lineage>
</organism>
<feature type="domain" description="Signal transduction histidine kinase internal region" evidence="2">
    <location>
        <begin position="197"/>
        <end position="266"/>
    </location>
</feature>
<dbReference type="InterPro" id="IPR010559">
    <property type="entry name" value="Sig_transdc_His_kin_internal"/>
</dbReference>
<proteinExistence type="predicted"/>
<dbReference type="RefSeq" id="WP_069644495.1">
    <property type="nucleotide sequence ID" value="NZ_MIJZ01000001.1"/>
</dbReference>
<reference evidence="5" key="1">
    <citation type="submission" date="2016-09" db="EMBL/GenBank/DDBJ databases">
        <authorList>
            <person name="Gulvik C.A."/>
        </authorList>
    </citation>
    <scope>NUCLEOTIDE SEQUENCE [LARGE SCALE GENOMIC DNA]</scope>
    <source>
        <strain evidence="5">DSM 23328</strain>
    </source>
</reference>
<dbReference type="Pfam" id="PF10114">
    <property type="entry name" value="PocR"/>
    <property type="match status" value="1"/>
</dbReference>
<feature type="domain" description="PocR" evidence="3">
    <location>
        <begin position="36"/>
        <end position="160"/>
    </location>
</feature>
<name>A0A1E5GL76_9ENTE</name>
<protein>
    <recommendedName>
        <fullName evidence="6">Histidine kinase</fullName>
    </recommendedName>
</protein>
<dbReference type="Proteomes" id="UP000094068">
    <property type="component" value="Unassembled WGS sequence"/>
</dbReference>
<evidence type="ECO:0000313" key="5">
    <source>
        <dbReference type="Proteomes" id="UP000094068"/>
    </source>
</evidence>
<evidence type="ECO:0000259" key="2">
    <source>
        <dbReference type="Pfam" id="PF06580"/>
    </source>
</evidence>
<dbReference type="Pfam" id="PF06580">
    <property type="entry name" value="His_kinase"/>
    <property type="match status" value="1"/>
</dbReference>
<keyword evidence="5" id="KW-1185">Reference proteome</keyword>
<dbReference type="PANTHER" id="PTHR34220:SF7">
    <property type="entry name" value="SENSOR HISTIDINE KINASE YPDA"/>
    <property type="match status" value="1"/>
</dbReference>
<dbReference type="InterPro" id="IPR050640">
    <property type="entry name" value="Bact_2-comp_sensor_kinase"/>
</dbReference>
<dbReference type="GO" id="GO:0000155">
    <property type="term" value="F:phosphorelay sensor kinase activity"/>
    <property type="evidence" value="ECO:0007669"/>
    <property type="project" value="InterPro"/>
</dbReference>
<dbReference type="AlphaFoldDB" id="A0A1E5GL76"/>
<dbReference type="EMBL" id="MIJZ01000001">
    <property type="protein sequence ID" value="OEG13427.1"/>
    <property type="molecule type" value="Genomic_DNA"/>
</dbReference>